<accession>A0A024TIB5</accession>
<protein>
    <submittedName>
        <fullName evidence="1">Uncharacterized protein</fullName>
    </submittedName>
</protein>
<proteinExistence type="predicted"/>
<dbReference type="AlphaFoldDB" id="A0A024TIB5"/>
<name>A0A024TIB5_9STRA</name>
<organism evidence="1">
    <name type="scientific">Aphanomyces invadans</name>
    <dbReference type="NCBI Taxonomy" id="157072"/>
    <lineage>
        <taxon>Eukaryota</taxon>
        <taxon>Sar</taxon>
        <taxon>Stramenopiles</taxon>
        <taxon>Oomycota</taxon>
        <taxon>Saprolegniomycetes</taxon>
        <taxon>Saprolegniales</taxon>
        <taxon>Verrucalvaceae</taxon>
        <taxon>Aphanomyces</taxon>
    </lineage>
</organism>
<reference evidence="1" key="1">
    <citation type="submission" date="2013-12" db="EMBL/GenBank/DDBJ databases">
        <title>The Genome Sequence of Aphanomyces invadans NJM9701.</title>
        <authorList>
            <consortium name="The Broad Institute Genomics Platform"/>
            <person name="Russ C."/>
            <person name="Tyler B."/>
            <person name="van West P."/>
            <person name="Dieguez-Uribeondo J."/>
            <person name="Young S.K."/>
            <person name="Zeng Q."/>
            <person name="Gargeya S."/>
            <person name="Fitzgerald M."/>
            <person name="Abouelleil A."/>
            <person name="Alvarado L."/>
            <person name="Chapman S.B."/>
            <person name="Gainer-Dewar J."/>
            <person name="Goldberg J."/>
            <person name="Griggs A."/>
            <person name="Gujja S."/>
            <person name="Hansen M."/>
            <person name="Howarth C."/>
            <person name="Imamovic A."/>
            <person name="Ireland A."/>
            <person name="Larimer J."/>
            <person name="McCowan C."/>
            <person name="Murphy C."/>
            <person name="Pearson M."/>
            <person name="Poon T.W."/>
            <person name="Priest M."/>
            <person name="Roberts A."/>
            <person name="Saif S."/>
            <person name="Shea T."/>
            <person name="Sykes S."/>
            <person name="Wortman J."/>
            <person name="Nusbaum C."/>
            <person name="Birren B."/>
        </authorList>
    </citation>
    <scope>NUCLEOTIDE SEQUENCE [LARGE SCALE GENOMIC DNA]</scope>
    <source>
        <strain evidence="1">NJM9701</strain>
    </source>
</reference>
<sequence>MEFINWNGFCGYTDEYVTPTKIALFLAHIQDRPLWLSLLPSANWKYGVAPRASADASVFASQATLESLAITRSLLMQKR</sequence>
<dbReference type="VEuPathDB" id="FungiDB:H310_12887"/>
<dbReference type="RefSeq" id="XP_008878357.1">
    <property type="nucleotide sequence ID" value="XM_008880135.1"/>
</dbReference>
<evidence type="ECO:0000313" key="1">
    <source>
        <dbReference type="EMBL" id="ETV93092.1"/>
    </source>
</evidence>
<gene>
    <name evidence="1" type="ORF">H310_12887</name>
</gene>
<dbReference type="GeneID" id="20089937"/>
<dbReference type="EMBL" id="KI913995">
    <property type="protein sequence ID" value="ETV93092.1"/>
    <property type="molecule type" value="Genomic_DNA"/>
</dbReference>